<proteinExistence type="inferred from homology"/>
<gene>
    <name evidence="4" type="ORF">SAMN02745180_02660</name>
</gene>
<comment type="subcellular location">
    <subcellularLocation>
        <location evidence="2">Cytoplasm</location>
    </subcellularLocation>
</comment>
<protein>
    <recommendedName>
        <fullName evidence="2">Putative gluconeogenesis factor</fullName>
    </recommendedName>
</protein>
<evidence type="ECO:0000256" key="3">
    <source>
        <dbReference type="SAM" id="Phobius"/>
    </source>
</evidence>
<evidence type="ECO:0000256" key="2">
    <source>
        <dbReference type="HAMAP-Rule" id="MF_00973"/>
    </source>
</evidence>
<dbReference type="InterPro" id="IPR010119">
    <property type="entry name" value="Gluconeogen_factor"/>
</dbReference>
<dbReference type="InterPro" id="IPR038136">
    <property type="entry name" value="CofD-like_dom_sf"/>
</dbReference>
<dbReference type="InterPro" id="IPR002882">
    <property type="entry name" value="CofD"/>
</dbReference>
<dbReference type="Gene3D" id="3.40.50.10680">
    <property type="entry name" value="CofD-like domains"/>
    <property type="match status" value="1"/>
</dbReference>
<comment type="function">
    <text evidence="2">Required for morphogenesis under gluconeogenic growth conditions.</text>
</comment>
<dbReference type="Pfam" id="PF01933">
    <property type="entry name" value="CofD"/>
    <property type="match status" value="1"/>
</dbReference>
<evidence type="ECO:0000256" key="1">
    <source>
        <dbReference type="ARBA" id="ARBA00022490"/>
    </source>
</evidence>
<dbReference type="CDD" id="cd07187">
    <property type="entry name" value="YvcK_like"/>
    <property type="match status" value="1"/>
</dbReference>
<evidence type="ECO:0000313" key="4">
    <source>
        <dbReference type="EMBL" id="SHI18408.1"/>
    </source>
</evidence>
<reference evidence="4 5" key="1">
    <citation type="submission" date="2016-11" db="EMBL/GenBank/DDBJ databases">
        <authorList>
            <person name="Jaros S."/>
            <person name="Januszkiewicz K."/>
            <person name="Wedrychowicz H."/>
        </authorList>
    </citation>
    <scope>NUCLEOTIDE SEQUENCE [LARGE SCALE GENOMIC DNA]</scope>
    <source>
        <strain evidence="4 5">DSM 13106</strain>
    </source>
</reference>
<dbReference type="AlphaFoldDB" id="A0A1M5Z2Q4"/>
<dbReference type="SUPFAM" id="SSF142338">
    <property type="entry name" value="CofD-like"/>
    <property type="match status" value="1"/>
</dbReference>
<dbReference type="GO" id="GO:0005737">
    <property type="term" value="C:cytoplasm"/>
    <property type="evidence" value="ECO:0007669"/>
    <property type="project" value="UniProtKB-SubCell"/>
</dbReference>
<dbReference type="OrthoDB" id="9783842at2"/>
<dbReference type="HAMAP" id="MF_00973">
    <property type="entry name" value="Gluconeogen_factor"/>
    <property type="match status" value="1"/>
</dbReference>
<accession>A0A1M5Z2Q4</accession>
<feature type="transmembrane region" description="Helical" evidence="3">
    <location>
        <begin position="12"/>
        <end position="34"/>
    </location>
</feature>
<dbReference type="PANTHER" id="PTHR30135:SF3">
    <property type="entry name" value="GLUCONEOGENESIS FACTOR-RELATED"/>
    <property type="match status" value="1"/>
</dbReference>
<evidence type="ECO:0000313" key="5">
    <source>
        <dbReference type="Proteomes" id="UP000184389"/>
    </source>
</evidence>
<keyword evidence="5" id="KW-1185">Reference proteome</keyword>
<feature type="transmembrane region" description="Helical" evidence="3">
    <location>
        <begin position="46"/>
        <end position="64"/>
    </location>
</feature>
<keyword evidence="3" id="KW-0812">Transmembrane</keyword>
<keyword evidence="3" id="KW-0472">Membrane</keyword>
<dbReference type="RefSeq" id="WP_072745278.1">
    <property type="nucleotide sequence ID" value="NZ_FQXR01000019.1"/>
</dbReference>
<dbReference type="Proteomes" id="UP000184389">
    <property type="component" value="Unassembled WGS sequence"/>
</dbReference>
<dbReference type="NCBIfam" id="TIGR01826">
    <property type="entry name" value="CofD_related"/>
    <property type="match status" value="1"/>
</dbReference>
<comment type="similarity">
    <text evidence="2">Belongs to the gluconeogenesis factor family.</text>
</comment>
<organism evidence="4 5">
    <name type="scientific">Sporanaerobacter acetigenes DSM 13106</name>
    <dbReference type="NCBI Taxonomy" id="1123281"/>
    <lineage>
        <taxon>Bacteria</taxon>
        <taxon>Bacillati</taxon>
        <taxon>Bacillota</taxon>
        <taxon>Tissierellia</taxon>
        <taxon>Tissierellales</taxon>
        <taxon>Sporanaerobacteraceae</taxon>
        <taxon>Sporanaerobacter</taxon>
    </lineage>
</organism>
<keyword evidence="3" id="KW-1133">Transmembrane helix</keyword>
<sequence>MSRKIKSKMIITGWILLGVIGIFLVTLGLSGFMYNAFASNKTNVKIIFTLLGVFLIIFSARRAIKLIINAMKNGKINGDISKEDLNEMIYKEKVLSKGPKIVAIGGGTGLSILLRGLKEYTSNITAIVTVADDGGGSGVLREDLGMLPPGDIRNCILALANTEPEMEKVLQYRFKEGSLKGQSFGNLFLAAMNEIYGSFEVAVRETSNILAVTGKVLPMTLEDVKLCAVLENGEIVEGESNIPIRNNECKSKIKRIYTEPQISYPLVEAIESIKDADIIVLGPGSLYTSVIPNLLVNNIVGHICDSKAVKVYVPNVMTQPGETDGYTVANHVEAILDHSRPDLLDYIIANIEEIPEEVLEKYKEDGARPVILTNEDEKKLKDMGITVIKDNLIDVKKDYIRHDTLKLSSIIVGLSKDGKTKKAYY</sequence>
<dbReference type="GO" id="GO:0008360">
    <property type="term" value="P:regulation of cell shape"/>
    <property type="evidence" value="ECO:0007669"/>
    <property type="project" value="UniProtKB-UniRule"/>
</dbReference>
<keyword evidence="1 2" id="KW-0963">Cytoplasm</keyword>
<name>A0A1M5Z2Q4_9FIRM</name>
<dbReference type="PANTHER" id="PTHR30135">
    <property type="entry name" value="UNCHARACTERIZED PROTEIN YVCK-RELATED"/>
    <property type="match status" value="1"/>
</dbReference>
<dbReference type="STRING" id="1123281.SAMN02745180_02660"/>
<dbReference type="GO" id="GO:0043743">
    <property type="term" value="F:LPPG:FO 2-phospho-L-lactate transferase activity"/>
    <property type="evidence" value="ECO:0007669"/>
    <property type="project" value="InterPro"/>
</dbReference>
<dbReference type="EMBL" id="FQXR01000019">
    <property type="protein sequence ID" value="SHI18408.1"/>
    <property type="molecule type" value="Genomic_DNA"/>
</dbReference>